<dbReference type="Gene3D" id="3.30.200.20">
    <property type="entry name" value="Phosphorylase Kinase, domain 1"/>
    <property type="match status" value="1"/>
</dbReference>
<evidence type="ECO:0000313" key="3">
    <source>
        <dbReference type="Proteomes" id="UP000283077"/>
    </source>
</evidence>
<dbReference type="GO" id="GO:0004103">
    <property type="term" value="F:choline kinase activity"/>
    <property type="evidence" value="ECO:0007669"/>
    <property type="project" value="TreeGrafter"/>
</dbReference>
<dbReference type="GO" id="GO:0005737">
    <property type="term" value="C:cytoplasm"/>
    <property type="evidence" value="ECO:0007669"/>
    <property type="project" value="TreeGrafter"/>
</dbReference>
<dbReference type="EMBL" id="SACS01000001">
    <property type="protein sequence ID" value="RVU41898.1"/>
    <property type="molecule type" value="Genomic_DNA"/>
</dbReference>
<proteinExistence type="predicted"/>
<dbReference type="InterPro" id="IPR011009">
    <property type="entry name" value="Kinase-like_dom_sf"/>
</dbReference>
<accession>A0A437R542</accession>
<gene>
    <name evidence="2" type="ORF">EOE67_01515</name>
</gene>
<keyword evidence="3" id="KW-1185">Reference proteome</keyword>
<dbReference type="SUPFAM" id="SSF56112">
    <property type="entry name" value="Protein kinase-like (PK-like)"/>
    <property type="match status" value="1"/>
</dbReference>
<keyword evidence="2" id="KW-0418">Kinase</keyword>
<dbReference type="InterPro" id="IPR002575">
    <property type="entry name" value="Aminoglycoside_PTrfase"/>
</dbReference>
<dbReference type="GO" id="GO:0006646">
    <property type="term" value="P:phosphatidylethanolamine biosynthetic process"/>
    <property type="evidence" value="ECO:0007669"/>
    <property type="project" value="TreeGrafter"/>
</dbReference>
<protein>
    <submittedName>
        <fullName evidence="2">Choline kinase</fullName>
    </submittedName>
</protein>
<keyword evidence="2" id="KW-0808">Transferase</keyword>
<evidence type="ECO:0000313" key="2">
    <source>
        <dbReference type="EMBL" id="RVU41898.1"/>
    </source>
</evidence>
<dbReference type="AlphaFoldDB" id="A0A437R542"/>
<organism evidence="2 3">
    <name type="scientific">Rheinheimera riviphila</name>
    <dbReference type="NCBI Taxonomy" id="1834037"/>
    <lineage>
        <taxon>Bacteria</taxon>
        <taxon>Pseudomonadati</taxon>
        <taxon>Pseudomonadota</taxon>
        <taxon>Gammaproteobacteria</taxon>
        <taxon>Chromatiales</taxon>
        <taxon>Chromatiaceae</taxon>
        <taxon>Rheinheimera</taxon>
    </lineage>
</organism>
<feature type="domain" description="Aminoglycoside phosphotransferase" evidence="1">
    <location>
        <begin position="32"/>
        <end position="224"/>
    </location>
</feature>
<name>A0A437R542_9GAMM</name>
<comment type="caution">
    <text evidence="2">The sequence shown here is derived from an EMBL/GenBank/DDBJ whole genome shotgun (WGS) entry which is preliminary data.</text>
</comment>
<evidence type="ECO:0000259" key="1">
    <source>
        <dbReference type="Pfam" id="PF01636"/>
    </source>
</evidence>
<dbReference type="OrthoDB" id="179763at2"/>
<dbReference type="Proteomes" id="UP000283077">
    <property type="component" value="Unassembled WGS sequence"/>
</dbReference>
<dbReference type="RefSeq" id="WP_127697278.1">
    <property type="nucleotide sequence ID" value="NZ_SACS01000001.1"/>
</dbReference>
<sequence>MAQQLSTSTEQQIWHLCQRLEFFANHQPLALQKLAASSTNDNYYIHTQRGHYLLRHYAPFVEGVCRQQELRCQHAAAAVDVAPAPLCLNNHQRMLISEFLTHSRHFDWQLHHGELWQLINKLVSLHRLKVQTPVLDAVLYLQQLKADIPAASWTEGDHADWQRLLAAAEEFVRLPQDIVLCHMDLHSGNILLQQQKLWLIDFEYCQLADSSFDLAALSINLGMSRSEESKMLLYYLEHREQATAALLEKLQLAKQIYSGFCWLWYKNLPNGAAKAQRARDKLRQLLLPPFPLHP</sequence>
<dbReference type="GO" id="GO:0004305">
    <property type="term" value="F:ethanolamine kinase activity"/>
    <property type="evidence" value="ECO:0007669"/>
    <property type="project" value="TreeGrafter"/>
</dbReference>
<reference evidence="2 3" key="1">
    <citation type="submission" date="2019-01" db="EMBL/GenBank/DDBJ databases">
        <authorList>
            <person name="Chen W.-M."/>
        </authorList>
    </citation>
    <scope>NUCLEOTIDE SEQUENCE [LARGE SCALE GENOMIC DNA]</scope>
    <source>
        <strain evidence="2 3">KYPC3</strain>
    </source>
</reference>
<dbReference type="PANTHER" id="PTHR22603:SF93">
    <property type="entry name" value="RE24176P"/>
    <property type="match status" value="1"/>
</dbReference>
<dbReference type="PANTHER" id="PTHR22603">
    <property type="entry name" value="CHOLINE/ETHANOALAMINE KINASE"/>
    <property type="match status" value="1"/>
</dbReference>
<dbReference type="Gene3D" id="3.90.1200.10">
    <property type="match status" value="1"/>
</dbReference>
<dbReference type="Pfam" id="PF01636">
    <property type="entry name" value="APH"/>
    <property type="match status" value="1"/>
</dbReference>